<dbReference type="Proteomes" id="UP000030645">
    <property type="component" value="Unassembled WGS sequence"/>
</dbReference>
<dbReference type="PANTHER" id="PTHR36766:SF59">
    <property type="entry name" value="DISEASE RESISTANCE PROTEIN RGA2-LIKE"/>
    <property type="match status" value="1"/>
</dbReference>
<dbReference type="Gene3D" id="1.10.8.430">
    <property type="entry name" value="Helical domain of apoptotic protease-activating factors"/>
    <property type="match status" value="1"/>
</dbReference>
<dbReference type="InterPro" id="IPR042197">
    <property type="entry name" value="Apaf_helical"/>
</dbReference>
<dbReference type="KEGG" id="mnt:21393715"/>
<dbReference type="EMBL" id="KE344039">
    <property type="protein sequence ID" value="EXB51444.1"/>
    <property type="molecule type" value="Genomic_DNA"/>
</dbReference>
<sequence>MADLFLSPVLVVIVDNRALRIWLSKLKEVDYEAETLLLLFSVDSLPNVKYADKVKEILHALEMAADEGLRFNLNKGNIVHRESDGRLETSSFFLDREVFGREREKVEIVKLLLSSETTTIGGEAQCIPIVGMGGLGKTTLAQLAYNDHEVRRHFDFQVWVFVSDQFDVKNIMRTVIHSLSKDNSHYPTLDTLYLEVRGVLQNKRYLIVLDDVWTENPDDWDKLRPLFTAGIDGSKMLITARSKKVALLANSPNSMYCLKELSKDACWSLFVQRAFPQGDKENHPDLLPIGEQIVSKCGGVALAIKALGSLLKPKRSVREWEIIRDSELWNLDESEN</sequence>
<dbReference type="AlphaFoldDB" id="W9R1J7"/>
<evidence type="ECO:0000256" key="1">
    <source>
        <dbReference type="ARBA" id="ARBA00022821"/>
    </source>
</evidence>
<evidence type="ECO:0000259" key="2">
    <source>
        <dbReference type="Pfam" id="PF00931"/>
    </source>
</evidence>
<dbReference type="Gene3D" id="3.40.50.300">
    <property type="entry name" value="P-loop containing nucleotide triphosphate hydrolases"/>
    <property type="match status" value="1"/>
</dbReference>
<reference evidence="4" key="1">
    <citation type="submission" date="2013-01" db="EMBL/GenBank/DDBJ databases">
        <title>Draft Genome Sequence of a Mulberry Tree, Morus notabilis C.K. Schneid.</title>
        <authorList>
            <person name="He N."/>
            <person name="Zhao S."/>
        </authorList>
    </citation>
    <scope>NUCLEOTIDE SEQUENCE</scope>
</reference>
<dbReference type="GO" id="GO:0006952">
    <property type="term" value="P:defense response"/>
    <property type="evidence" value="ECO:0007669"/>
    <property type="project" value="UniProtKB-KW"/>
</dbReference>
<protein>
    <submittedName>
        <fullName evidence="3">Putative disease resistance protein RGA3</fullName>
    </submittedName>
</protein>
<keyword evidence="1" id="KW-0611">Plant defense</keyword>
<keyword evidence="4" id="KW-1185">Reference proteome</keyword>
<accession>W9R1J7</accession>
<evidence type="ECO:0000313" key="3">
    <source>
        <dbReference type="EMBL" id="EXB51444.1"/>
    </source>
</evidence>
<name>W9R1J7_9ROSA</name>
<organism evidence="3 4">
    <name type="scientific">Morus notabilis</name>
    <dbReference type="NCBI Taxonomy" id="981085"/>
    <lineage>
        <taxon>Eukaryota</taxon>
        <taxon>Viridiplantae</taxon>
        <taxon>Streptophyta</taxon>
        <taxon>Embryophyta</taxon>
        <taxon>Tracheophyta</taxon>
        <taxon>Spermatophyta</taxon>
        <taxon>Magnoliopsida</taxon>
        <taxon>eudicotyledons</taxon>
        <taxon>Gunneridae</taxon>
        <taxon>Pentapetalae</taxon>
        <taxon>rosids</taxon>
        <taxon>fabids</taxon>
        <taxon>Rosales</taxon>
        <taxon>Moraceae</taxon>
        <taxon>Moreae</taxon>
        <taxon>Morus</taxon>
    </lineage>
</organism>
<gene>
    <name evidence="3" type="ORF">L484_010423</name>
</gene>
<dbReference type="PANTHER" id="PTHR36766">
    <property type="entry name" value="PLANT BROAD-SPECTRUM MILDEW RESISTANCE PROTEIN RPW8"/>
    <property type="match status" value="1"/>
</dbReference>
<dbReference type="SUPFAM" id="SSF52540">
    <property type="entry name" value="P-loop containing nucleoside triphosphate hydrolases"/>
    <property type="match status" value="1"/>
</dbReference>
<dbReference type="Pfam" id="PF00931">
    <property type="entry name" value="NB-ARC"/>
    <property type="match status" value="1"/>
</dbReference>
<dbReference type="eggNOG" id="KOG4658">
    <property type="taxonomic scope" value="Eukaryota"/>
</dbReference>
<dbReference type="OrthoDB" id="1166042at2759"/>
<dbReference type="FunFam" id="3.40.50.300:FF:001091">
    <property type="entry name" value="Probable disease resistance protein At1g61300"/>
    <property type="match status" value="1"/>
</dbReference>
<dbReference type="GO" id="GO:0043531">
    <property type="term" value="F:ADP binding"/>
    <property type="evidence" value="ECO:0007669"/>
    <property type="project" value="InterPro"/>
</dbReference>
<evidence type="ECO:0000313" key="4">
    <source>
        <dbReference type="Proteomes" id="UP000030645"/>
    </source>
</evidence>
<dbReference type="STRING" id="981085.W9R1J7"/>
<dbReference type="InterPro" id="IPR002182">
    <property type="entry name" value="NB-ARC"/>
</dbReference>
<proteinExistence type="predicted"/>
<feature type="domain" description="NB-ARC" evidence="2">
    <location>
        <begin position="122"/>
        <end position="277"/>
    </location>
</feature>
<dbReference type="PRINTS" id="PR00364">
    <property type="entry name" value="DISEASERSIST"/>
</dbReference>
<dbReference type="InterPro" id="IPR027417">
    <property type="entry name" value="P-loop_NTPase"/>
</dbReference>